<dbReference type="AlphaFoldDB" id="X1L7W7"/>
<sequence length="62" mass="7594">MFKRKIRKQIAELQTKVDDLERKYKELELDLQLYVRKLKVSKGVMKEREEEKDIKTNMLLPE</sequence>
<evidence type="ECO:0000313" key="2">
    <source>
        <dbReference type="EMBL" id="GAI15138.1"/>
    </source>
</evidence>
<dbReference type="EMBL" id="BARV01007981">
    <property type="protein sequence ID" value="GAI15138.1"/>
    <property type="molecule type" value="Genomic_DNA"/>
</dbReference>
<keyword evidence="1" id="KW-0175">Coiled coil</keyword>
<name>X1L7W7_9ZZZZ</name>
<comment type="caution">
    <text evidence="2">The sequence shown here is derived from an EMBL/GenBank/DDBJ whole genome shotgun (WGS) entry which is preliminary data.</text>
</comment>
<evidence type="ECO:0000256" key="1">
    <source>
        <dbReference type="SAM" id="Coils"/>
    </source>
</evidence>
<protein>
    <submittedName>
        <fullName evidence="2">Uncharacterized protein</fullName>
    </submittedName>
</protein>
<proteinExistence type="predicted"/>
<organism evidence="2">
    <name type="scientific">marine sediment metagenome</name>
    <dbReference type="NCBI Taxonomy" id="412755"/>
    <lineage>
        <taxon>unclassified sequences</taxon>
        <taxon>metagenomes</taxon>
        <taxon>ecological metagenomes</taxon>
    </lineage>
</organism>
<reference evidence="2" key="1">
    <citation type="journal article" date="2014" name="Front. Microbiol.">
        <title>High frequency of phylogenetically diverse reductive dehalogenase-homologous genes in deep subseafloor sedimentary metagenomes.</title>
        <authorList>
            <person name="Kawai M."/>
            <person name="Futagami T."/>
            <person name="Toyoda A."/>
            <person name="Takaki Y."/>
            <person name="Nishi S."/>
            <person name="Hori S."/>
            <person name="Arai W."/>
            <person name="Tsubouchi T."/>
            <person name="Morono Y."/>
            <person name="Uchiyama I."/>
            <person name="Ito T."/>
            <person name="Fujiyama A."/>
            <person name="Inagaki F."/>
            <person name="Takami H."/>
        </authorList>
    </citation>
    <scope>NUCLEOTIDE SEQUENCE</scope>
    <source>
        <strain evidence="2">Expedition CK06-06</strain>
    </source>
</reference>
<gene>
    <name evidence="2" type="ORF">S06H3_16153</name>
</gene>
<accession>X1L7W7</accession>
<feature type="coiled-coil region" evidence="1">
    <location>
        <begin position="3"/>
        <end position="37"/>
    </location>
</feature>